<dbReference type="Proteomes" id="UP001139238">
    <property type="component" value="Unassembled WGS sequence"/>
</dbReference>
<evidence type="ECO:0000256" key="3">
    <source>
        <dbReference type="ARBA" id="ARBA00010525"/>
    </source>
</evidence>
<evidence type="ECO:0000256" key="17">
    <source>
        <dbReference type="ARBA" id="ARBA00023237"/>
    </source>
</evidence>
<evidence type="ECO:0000256" key="13">
    <source>
        <dbReference type="ARBA" id="ARBA00022837"/>
    </source>
</evidence>
<evidence type="ECO:0000256" key="11">
    <source>
        <dbReference type="ARBA" id="ARBA00022729"/>
    </source>
</evidence>
<dbReference type="CDD" id="cd00541">
    <property type="entry name" value="OMPLA"/>
    <property type="match status" value="1"/>
</dbReference>
<dbReference type="Pfam" id="PF02253">
    <property type="entry name" value="PLA1"/>
    <property type="match status" value="1"/>
</dbReference>
<comment type="subcellular location">
    <subcellularLocation>
        <location evidence="20">Cell outer membrane</location>
        <topology evidence="20">Multi-pass membrane protein</topology>
    </subcellularLocation>
    <text evidence="20">One of the very few enzymes located there.</text>
</comment>
<dbReference type="GO" id="GO:0016042">
    <property type="term" value="P:lipid catabolic process"/>
    <property type="evidence" value="ECO:0007669"/>
    <property type="project" value="UniProtKB-KW"/>
</dbReference>
<evidence type="ECO:0000256" key="12">
    <source>
        <dbReference type="ARBA" id="ARBA00022801"/>
    </source>
</evidence>
<keyword evidence="12 20" id="KW-0378">Hydrolase</keyword>
<feature type="active site" description="Nucleophile" evidence="18">
    <location>
        <position position="290"/>
    </location>
</feature>
<dbReference type="Gene3D" id="2.40.230.10">
    <property type="entry name" value="Phospholipase A1"/>
    <property type="match status" value="1"/>
</dbReference>
<protein>
    <recommendedName>
        <fullName evidence="7 20">Phospholipase A1</fullName>
        <ecNumber evidence="5 20">3.1.1.32</ecNumber>
        <ecNumber evidence="6 20">3.1.1.4</ecNumber>
    </recommendedName>
    <alternativeName>
        <fullName evidence="20">Phosphatidylcholine 1-acylhydrolase</fullName>
    </alternativeName>
</protein>
<dbReference type="EC" id="3.1.1.4" evidence="6 20"/>
<evidence type="ECO:0000313" key="22">
    <source>
        <dbReference type="Proteomes" id="UP001139238"/>
    </source>
</evidence>
<dbReference type="PANTHER" id="PTHR40457">
    <property type="entry name" value="PHOSPHOLIPASE A1"/>
    <property type="match status" value="1"/>
</dbReference>
<keyword evidence="9" id="KW-0812">Transmembrane</keyword>
<dbReference type="SUPFAM" id="SSF56931">
    <property type="entry name" value="Outer membrane phospholipase A (OMPLA)"/>
    <property type="match status" value="1"/>
</dbReference>
<dbReference type="PRINTS" id="PR01486">
    <property type="entry name" value="PHPHLIPASEA1"/>
</dbReference>
<evidence type="ECO:0000256" key="1">
    <source>
        <dbReference type="ARBA" id="ARBA00000111"/>
    </source>
</evidence>
<evidence type="ECO:0000313" key="21">
    <source>
        <dbReference type="EMBL" id="MCG8148075.1"/>
    </source>
</evidence>
<evidence type="ECO:0000256" key="14">
    <source>
        <dbReference type="ARBA" id="ARBA00022963"/>
    </source>
</evidence>
<comment type="subunit">
    <text evidence="4 20">Homodimer; dimerization is reversible, and the dimeric form is the active one.</text>
</comment>
<dbReference type="RefSeq" id="WP_239742912.1">
    <property type="nucleotide sequence ID" value="NZ_JACSYB010000001.1"/>
</dbReference>
<comment type="catalytic activity">
    <reaction evidence="1 20">
        <text>a 1,2-diacyl-sn-glycero-3-phosphocholine + H2O = a 2-acyl-sn-glycero-3-phosphocholine + a fatty acid + H(+)</text>
        <dbReference type="Rhea" id="RHEA:18689"/>
        <dbReference type="ChEBI" id="CHEBI:15377"/>
        <dbReference type="ChEBI" id="CHEBI:15378"/>
        <dbReference type="ChEBI" id="CHEBI:28868"/>
        <dbReference type="ChEBI" id="CHEBI:57643"/>
        <dbReference type="ChEBI" id="CHEBI:57875"/>
        <dbReference type="EC" id="3.1.1.32"/>
    </reaction>
</comment>
<evidence type="ECO:0000256" key="6">
    <source>
        <dbReference type="ARBA" id="ARBA00013278"/>
    </source>
</evidence>
<evidence type="ECO:0000256" key="4">
    <source>
        <dbReference type="ARBA" id="ARBA00011702"/>
    </source>
</evidence>
<evidence type="ECO:0000256" key="10">
    <source>
        <dbReference type="ARBA" id="ARBA00022723"/>
    </source>
</evidence>
<evidence type="ECO:0000256" key="18">
    <source>
        <dbReference type="PIRSR" id="PIRSR603187-1"/>
    </source>
</evidence>
<keyword evidence="13 19" id="KW-0106">Calcium</keyword>
<keyword evidence="15 20" id="KW-0443">Lipid metabolism</keyword>
<feature type="signal peptide" evidence="20">
    <location>
        <begin position="1"/>
        <end position="23"/>
    </location>
</feature>
<evidence type="ECO:0000256" key="7">
    <source>
        <dbReference type="ARBA" id="ARBA00021726"/>
    </source>
</evidence>
<dbReference type="EC" id="3.1.1.32" evidence="5 20"/>
<dbReference type="GO" id="GO:0004623">
    <property type="term" value="F:phospholipase A2 activity"/>
    <property type="evidence" value="ECO:0007669"/>
    <property type="project" value="UniProtKB-EC"/>
</dbReference>
<feature type="binding site" description="in dimeric form" evidence="19">
    <location>
        <position position="333"/>
    </location>
    <ligand>
        <name>Ca(2+)</name>
        <dbReference type="ChEBI" id="CHEBI:29108"/>
        <label>1</label>
    </ligand>
</feature>
<evidence type="ECO:0000256" key="19">
    <source>
        <dbReference type="PIRSR" id="PIRSR603187-2"/>
    </source>
</evidence>
<comment type="cofactor">
    <cofactor evidence="20">
        <name>Ca(2+)</name>
        <dbReference type="ChEBI" id="CHEBI:29108"/>
    </cofactor>
    <text evidence="20">Binds 1 Ca(2+) ion per monomer. In the dimeric form the Ca(2+) is bound by different amino acids with binding of each Ca(2+) shared with ligands coming from each monomer. The Ca(2+) ion may have a role in catalysis.</text>
</comment>
<organism evidence="21 22">
    <name type="scientific">Moraxella tetraodonis</name>
    <dbReference type="NCBI Taxonomy" id="2767221"/>
    <lineage>
        <taxon>Bacteria</taxon>
        <taxon>Pseudomonadati</taxon>
        <taxon>Pseudomonadota</taxon>
        <taxon>Gammaproteobacteria</taxon>
        <taxon>Moraxellales</taxon>
        <taxon>Moraxellaceae</taxon>
        <taxon>Moraxella</taxon>
    </lineage>
</organism>
<name>A0A9X1US37_9GAMM</name>
<dbReference type="GO" id="GO:0046872">
    <property type="term" value="F:metal ion binding"/>
    <property type="evidence" value="ECO:0007669"/>
    <property type="project" value="UniProtKB-KW"/>
</dbReference>
<dbReference type="PANTHER" id="PTHR40457:SF1">
    <property type="entry name" value="PHOSPHOLIPASE A1"/>
    <property type="match status" value="1"/>
</dbReference>
<comment type="function">
    <text evidence="20">Hydrolysis of phosphatidylcholine with phospholipase A2 (EC 3.1.1.4) and phospholipase A1 (EC 3.1.1.32) activities.</text>
</comment>
<feature type="binding site" description="in dimeric form" evidence="19">
    <location>
        <position position="298"/>
    </location>
    <ligand>
        <name>Ca(2+)</name>
        <dbReference type="ChEBI" id="CHEBI:29108"/>
        <label>1</label>
    </ligand>
</feature>
<keyword evidence="10 19" id="KW-0479">Metal-binding</keyword>
<reference evidence="21" key="1">
    <citation type="submission" date="2021-08" db="EMBL/GenBank/DDBJ databases">
        <title>Complete genome sequence of Moraxella sp strain PS-22.</title>
        <authorList>
            <person name="Das S.K."/>
        </authorList>
    </citation>
    <scope>NUCLEOTIDE SEQUENCE</scope>
    <source>
        <strain evidence="21">PS-22</strain>
    </source>
</reference>
<keyword evidence="22" id="KW-1185">Reference proteome</keyword>
<dbReference type="InterPro" id="IPR003187">
    <property type="entry name" value="PLipase_A1"/>
</dbReference>
<proteinExistence type="inferred from homology"/>
<sequence>MSQLTLYRTSLSLAILATLTVTATTHAKTSTKSSTRASAKTSLKTTVIPVDQQMLLTCSKITDNVARLACFDKISVGKIEPEAKAPLDIAKTLEVSIKEGKAVPVLAVNQTTTVTTPTKNEQKKLDHLVPNKQDKTILKQVGVTATDVEKYTPLSVLYDLDKNDPKGILTIRPHLPMYVMPLWYNATPNYDIHSPTQDHVRASKDYLQHLDSKLQISMKTKLAQDVFDTNADVWLGYTQQSYWQVYNGKSSRPFRSSDYQPEIFLTQPIKGNLPGNGSLRLLGAGLVHESNGQSDPLSRSWNRIYAMAGTEWGKLTVIPRLWLIANENSKDSDNPDIGDYMGYGDVRWLYPLNDQSTVGGVMRYNPSTNKGAIQVDYAYPLTGGMKAILQVFHGYGENIQDYNHKSTNVGIGIMFNDFKGL</sequence>
<comment type="catalytic activity">
    <reaction evidence="2 20">
        <text>a 1,2-diacyl-sn-glycero-3-phosphocholine + H2O = a 1-acyl-sn-glycero-3-phosphocholine + a fatty acid + H(+)</text>
        <dbReference type="Rhea" id="RHEA:15801"/>
        <dbReference type="ChEBI" id="CHEBI:15377"/>
        <dbReference type="ChEBI" id="CHEBI:15378"/>
        <dbReference type="ChEBI" id="CHEBI:28868"/>
        <dbReference type="ChEBI" id="CHEBI:57643"/>
        <dbReference type="ChEBI" id="CHEBI:58168"/>
        <dbReference type="EC" id="3.1.1.4"/>
    </reaction>
</comment>
<dbReference type="InterPro" id="IPR036541">
    <property type="entry name" value="PLipase_A1_sf"/>
</dbReference>
<keyword evidence="17 20" id="KW-0998">Cell outer membrane</keyword>
<comment type="caution">
    <text evidence="21">The sequence shown here is derived from an EMBL/GenBank/DDBJ whole genome shotgun (WGS) entry which is preliminary data.</text>
</comment>
<comment type="similarity">
    <text evidence="3 20">Belongs to the phospholipase A1 family.</text>
</comment>
<dbReference type="AlphaFoldDB" id="A0A9X1US37"/>
<evidence type="ECO:0000256" key="15">
    <source>
        <dbReference type="ARBA" id="ARBA00023098"/>
    </source>
</evidence>
<keyword evidence="14 20" id="KW-0442">Lipid degradation</keyword>
<keyword evidence="16" id="KW-0472">Membrane</keyword>
<dbReference type="GO" id="GO:0009279">
    <property type="term" value="C:cell outer membrane"/>
    <property type="evidence" value="ECO:0007669"/>
    <property type="project" value="UniProtKB-SubCell"/>
</dbReference>
<keyword evidence="11 20" id="KW-0732">Signal</keyword>
<dbReference type="GO" id="GO:0008970">
    <property type="term" value="F:phospholipase A1 activity"/>
    <property type="evidence" value="ECO:0007669"/>
    <property type="project" value="UniProtKB-EC"/>
</dbReference>
<evidence type="ECO:0000256" key="2">
    <source>
        <dbReference type="ARBA" id="ARBA00001604"/>
    </source>
</evidence>
<feature type="binding site" description="in dimeric form" evidence="19">
    <location>
        <position position="251"/>
    </location>
    <ligand>
        <name>Ca(2+)</name>
        <dbReference type="ChEBI" id="CHEBI:29108"/>
        <label>1</label>
    </ligand>
</feature>
<evidence type="ECO:0000256" key="5">
    <source>
        <dbReference type="ARBA" id="ARBA00013179"/>
    </source>
</evidence>
<feature type="chain" id="PRO_5041017714" description="Phospholipase A1" evidence="20">
    <location>
        <begin position="24"/>
        <end position="421"/>
    </location>
</feature>
<dbReference type="EMBL" id="JACSYB010000001">
    <property type="protein sequence ID" value="MCG8148075.1"/>
    <property type="molecule type" value="Genomic_DNA"/>
</dbReference>
<evidence type="ECO:0000256" key="20">
    <source>
        <dbReference type="RuleBase" id="RU366027"/>
    </source>
</evidence>
<accession>A0A9X1US37</accession>
<evidence type="ECO:0000256" key="9">
    <source>
        <dbReference type="ARBA" id="ARBA00022692"/>
    </source>
</evidence>
<evidence type="ECO:0000256" key="8">
    <source>
        <dbReference type="ARBA" id="ARBA00022452"/>
    </source>
</evidence>
<gene>
    <name evidence="21" type="ORF">H9W84_08045</name>
</gene>
<evidence type="ECO:0000256" key="16">
    <source>
        <dbReference type="ARBA" id="ARBA00023136"/>
    </source>
</evidence>
<keyword evidence="8" id="KW-1134">Transmembrane beta strand</keyword>
<feature type="active site" description="Proton acceptor" evidence="18">
    <location>
        <position position="288"/>
    </location>
</feature>